<gene>
    <name evidence="5" type="ORF">IPV69_11985</name>
</gene>
<proteinExistence type="predicted"/>
<keyword evidence="1" id="KW-0805">Transcription regulation</keyword>
<evidence type="ECO:0000313" key="6">
    <source>
        <dbReference type="Proteomes" id="UP000593765"/>
    </source>
</evidence>
<dbReference type="PANTHER" id="PTHR30146:SF24">
    <property type="entry name" value="XYLOSE OPERON REGULATORY PROTEIN"/>
    <property type="match status" value="1"/>
</dbReference>
<feature type="domain" description="HTH araC/xylS-type" evidence="4">
    <location>
        <begin position="286"/>
        <end position="384"/>
    </location>
</feature>
<evidence type="ECO:0000256" key="2">
    <source>
        <dbReference type="ARBA" id="ARBA00023125"/>
    </source>
</evidence>
<sequence>MTRKPRRVALMLDLQWPYKRHSQVFAGIQRYAEAQGWISVIDEFVHNTLPGRSGRAVPYDGIVARGNHRLATRAARLGVPVVNVWSSSPARHLIPGVFPDSTATGRLIAEHLLSRGFRAFATLTSPQNVVHDLEVKEFDRLVREAGFSCDKSFVPQDPYKDIASWRKTERLLQQAAKRWKPPVAVYVGEEFCARMLIEEAHRLGWRIPQDLAIIAGKNEETLCEQPRPSLTSVEIGYDRIGFAAAELLDRLMDGERPPTTPIRVPPHGLVVRESTDFYAVDDGVVASALEYISANSHRPIGIADVARAVGVERRTLQNYFRKSIDRPIATEIRRVRIERAKRELAQGDRPLSEIARDAGFGTMQRLYEVFRRELGMSPSDYRKQRTLDPAAGRKP</sequence>
<reference evidence="5 6" key="1">
    <citation type="submission" date="2020-10" db="EMBL/GenBank/DDBJ databases">
        <title>Wide distribution of Phycisphaera-like planctomycetes from WD2101 soil group in peatlands and genome analysis of the first cultivated representative.</title>
        <authorList>
            <person name="Dedysh S.N."/>
            <person name="Beletsky A.V."/>
            <person name="Ivanova A."/>
            <person name="Kulichevskaya I.S."/>
            <person name="Suzina N.E."/>
            <person name="Philippov D.A."/>
            <person name="Rakitin A.L."/>
            <person name="Mardanov A.V."/>
            <person name="Ravin N.V."/>
        </authorList>
    </citation>
    <scope>NUCLEOTIDE SEQUENCE [LARGE SCALE GENOMIC DNA]</scope>
    <source>
        <strain evidence="5 6">M1803</strain>
    </source>
</reference>
<dbReference type="Gene3D" id="3.40.50.2300">
    <property type="match status" value="2"/>
</dbReference>
<dbReference type="EMBL" id="CP063458">
    <property type="protein sequence ID" value="QOV92023.1"/>
    <property type="molecule type" value="Genomic_DNA"/>
</dbReference>
<dbReference type="InterPro" id="IPR028082">
    <property type="entry name" value="Peripla_BP_I"/>
</dbReference>
<evidence type="ECO:0000256" key="1">
    <source>
        <dbReference type="ARBA" id="ARBA00023015"/>
    </source>
</evidence>
<dbReference type="AlphaFoldDB" id="A0A7M2X2S7"/>
<dbReference type="PANTHER" id="PTHR30146">
    <property type="entry name" value="LACI-RELATED TRANSCRIPTIONAL REPRESSOR"/>
    <property type="match status" value="1"/>
</dbReference>
<dbReference type="InterPro" id="IPR046335">
    <property type="entry name" value="LacI/GalR-like_sensor"/>
</dbReference>
<name>A0A7M2X2S7_9BACT</name>
<evidence type="ECO:0000256" key="3">
    <source>
        <dbReference type="ARBA" id="ARBA00023163"/>
    </source>
</evidence>
<organism evidence="5 6">
    <name type="scientific">Humisphaera borealis</name>
    <dbReference type="NCBI Taxonomy" id="2807512"/>
    <lineage>
        <taxon>Bacteria</taxon>
        <taxon>Pseudomonadati</taxon>
        <taxon>Planctomycetota</taxon>
        <taxon>Phycisphaerae</taxon>
        <taxon>Tepidisphaerales</taxon>
        <taxon>Tepidisphaeraceae</taxon>
        <taxon>Humisphaera</taxon>
    </lineage>
</organism>
<dbReference type="PROSITE" id="PS01124">
    <property type="entry name" value="HTH_ARAC_FAMILY_2"/>
    <property type="match status" value="1"/>
</dbReference>
<dbReference type="Proteomes" id="UP000593765">
    <property type="component" value="Chromosome"/>
</dbReference>
<keyword evidence="6" id="KW-1185">Reference proteome</keyword>
<dbReference type="PROSITE" id="PS00041">
    <property type="entry name" value="HTH_ARAC_FAMILY_1"/>
    <property type="match status" value="1"/>
</dbReference>
<dbReference type="GO" id="GO:0003700">
    <property type="term" value="F:DNA-binding transcription factor activity"/>
    <property type="evidence" value="ECO:0007669"/>
    <property type="project" value="InterPro"/>
</dbReference>
<keyword evidence="3" id="KW-0804">Transcription</keyword>
<evidence type="ECO:0000259" key="4">
    <source>
        <dbReference type="PROSITE" id="PS01124"/>
    </source>
</evidence>
<dbReference type="RefSeq" id="WP_206295349.1">
    <property type="nucleotide sequence ID" value="NZ_CP063458.1"/>
</dbReference>
<protein>
    <submittedName>
        <fullName evidence="5">Substrate-binding domain-containing protein</fullName>
    </submittedName>
</protein>
<keyword evidence="2" id="KW-0238">DNA-binding</keyword>
<dbReference type="GO" id="GO:0000976">
    <property type="term" value="F:transcription cis-regulatory region binding"/>
    <property type="evidence" value="ECO:0007669"/>
    <property type="project" value="TreeGrafter"/>
</dbReference>
<dbReference type="Pfam" id="PF12833">
    <property type="entry name" value="HTH_18"/>
    <property type="match status" value="1"/>
</dbReference>
<dbReference type="InterPro" id="IPR009057">
    <property type="entry name" value="Homeodomain-like_sf"/>
</dbReference>
<dbReference type="KEGG" id="hbs:IPV69_11985"/>
<evidence type="ECO:0000313" key="5">
    <source>
        <dbReference type="EMBL" id="QOV92023.1"/>
    </source>
</evidence>
<dbReference type="SMART" id="SM00342">
    <property type="entry name" value="HTH_ARAC"/>
    <property type="match status" value="1"/>
</dbReference>
<dbReference type="Gene3D" id="1.10.10.60">
    <property type="entry name" value="Homeodomain-like"/>
    <property type="match status" value="1"/>
</dbReference>
<dbReference type="InterPro" id="IPR018062">
    <property type="entry name" value="HTH_AraC-typ_CS"/>
</dbReference>
<dbReference type="Pfam" id="PF13377">
    <property type="entry name" value="Peripla_BP_3"/>
    <property type="match status" value="1"/>
</dbReference>
<dbReference type="SUPFAM" id="SSF46689">
    <property type="entry name" value="Homeodomain-like"/>
    <property type="match status" value="2"/>
</dbReference>
<accession>A0A7M2X2S7</accession>
<dbReference type="SUPFAM" id="SSF53822">
    <property type="entry name" value="Periplasmic binding protein-like I"/>
    <property type="match status" value="1"/>
</dbReference>
<dbReference type="InterPro" id="IPR018060">
    <property type="entry name" value="HTH_AraC"/>
</dbReference>